<feature type="binding site" evidence="6">
    <location>
        <position position="468"/>
    </location>
    <ligand>
        <name>(S)-malate</name>
        <dbReference type="ChEBI" id="CHEBI:15589"/>
    </ligand>
</feature>
<dbReference type="InterPro" id="IPR012301">
    <property type="entry name" value="Malic_N_dom"/>
</dbReference>
<evidence type="ECO:0000259" key="10">
    <source>
        <dbReference type="SMART" id="SM01274"/>
    </source>
</evidence>
<dbReference type="Gene3D" id="3.40.50.720">
    <property type="entry name" value="NAD(P)-binding Rossmann-like Domain"/>
    <property type="match status" value="1"/>
</dbReference>
<dbReference type="AlphaFoldDB" id="A0A6B2EBQ9"/>
<dbReference type="SUPFAM" id="SSF51735">
    <property type="entry name" value="NAD(P)-binding Rossmann-fold domains"/>
    <property type="match status" value="1"/>
</dbReference>
<dbReference type="FunFam" id="3.40.50.10380:FF:000004">
    <property type="entry name" value="Malic enzyme"/>
    <property type="match status" value="1"/>
</dbReference>
<evidence type="ECO:0000256" key="7">
    <source>
        <dbReference type="PIRSR" id="PIRSR000106-3"/>
    </source>
</evidence>
<accession>A0A6B2EBQ9</accession>
<feature type="binding site" evidence="7">
    <location>
        <position position="259"/>
    </location>
    <ligand>
        <name>a divalent metal cation</name>
        <dbReference type="ChEBI" id="CHEBI:60240"/>
    </ligand>
</feature>
<dbReference type="GO" id="GO:0004473">
    <property type="term" value="F:malate dehydrogenase (decarboxylating) (NADP+) activity"/>
    <property type="evidence" value="ECO:0007669"/>
    <property type="project" value="TreeGrafter"/>
</dbReference>
<dbReference type="EMBL" id="GIFK01003121">
    <property type="protein sequence ID" value="NBJ60824.1"/>
    <property type="molecule type" value="Transcribed_RNA"/>
</dbReference>
<comment type="similarity">
    <text evidence="2 8">Belongs to the malic enzymes family.</text>
</comment>
<dbReference type="InterPro" id="IPR012302">
    <property type="entry name" value="Malic_NAD-bd"/>
</dbReference>
<feature type="binding site" evidence="6">
    <location>
        <position position="424"/>
    </location>
    <ligand>
        <name>(S)-malate</name>
        <dbReference type="ChEBI" id="CHEBI:15589"/>
    </ligand>
</feature>
<dbReference type="SUPFAM" id="SSF53223">
    <property type="entry name" value="Aminoacid dehydrogenase-like, N-terminal domain"/>
    <property type="match status" value="1"/>
</dbReference>
<evidence type="ECO:0000256" key="8">
    <source>
        <dbReference type="RuleBase" id="RU003426"/>
    </source>
</evidence>
<evidence type="ECO:0000256" key="4">
    <source>
        <dbReference type="ARBA" id="ARBA00023002"/>
    </source>
</evidence>
<dbReference type="Pfam" id="PF00390">
    <property type="entry name" value="malic"/>
    <property type="match status" value="1"/>
</dbReference>
<evidence type="ECO:0000256" key="2">
    <source>
        <dbReference type="ARBA" id="ARBA00008785"/>
    </source>
</evidence>
<dbReference type="PANTHER" id="PTHR23406">
    <property type="entry name" value="MALIC ENZYME-RELATED"/>
    <property type="match status" value="1"/>
</dbReference>
<dbReference type="GO" id="GO:0006108">
    <property type="term" value="P:malate metabolic process"/>
    <property type="evidence" value="ECO:0007669"/>
    <property type="project" value="TreeGrafter"/>
</dbReference>
<dbReference type="SMART" id="SM00919">
    <property type="entry name" value="Malic_M"/>
    <property type="match status" value="1"/>
</dbReference>
<comment type="cofactor">
    <cofactor evidence="7">
        <name>Mg(2+)</name>
        <dbReference type="ChEBI" id="CHEBI:18420"/>
    </cofactor>
    <cofactor evidence="7">
        <name>Mn(2+)</name>
        <dbReference type="ChEBI" id="CHEBI:29035"/>
    </cofactor>
    <text evidence="7">Divalent metal cations. Prefers magnesium or manganese.</text>
</comment>
<evidence type="ECO:0000256" key="6">
    <source>
        <dbReference type="PIRSR" id="PIRSR000106-2"/>
    </source>
</evidence>
<dbReference type="Pfam" id="PF03949">
    <property type="entry name" value="Malic_M"/>
    <property type="match status" value="1"/>
</dbReference>
<evidence type="ECO:0000256" key="3">
    <source>
        <dbReference type="ARBA" id="ARBA00022723"/>
    </source>
</evidence>
<dbReference type="CDD" id="cd05312">
    <property type="entry name" value="NAD_bind_1_malic_enz"/>
    <property type="match status" value="1"/>
</dbReference>
<dbReference type="InterPro" id="IPR046346">
    <property type="entry name" value="Aminoacid_DH-like_N_sf"/>
</dbReference>
<comment type="cofactor">
    <cofactor evidence="1">
        <name>Mn(2+)</name>
        <dbReference type="ChEBI" id="CHEBI:29035"/>
    </cofactor>
</comment>
<dbReference type="InterPro" id="IPR001891">
    <property type="entry name" value="Malic_OxRdtase"/>
</dbReference>
<keyword evidence="4 8" id="KW-0560">Oxidoreductase</keyword>
<keyword evidence="3 7" id="KW-0479">Metal-binding</keyword>
<evidence type="ECO:0000256" key="1">
    <source>
        <dbReference type="ARBA" id="ARBA00001936"/>
    </source>
</evidence>
<dbReference type="PIRSF" id="PIRSF000106">
    <property type="entry name" value="ME"/>
    <property type="match status" value="1"/>
</dbReference>
<dbReference type="InterPro" id="IPR037062">
    <property type="entry name" value="Malic_N_dom_sf"/>
</dbReference>
<evidence type="ECO:0000256" key="5">
    <source>
        <dbReference type="PIRSR" id="PIRSR000106-1"/>
    </source>
</evidence>
<protein>
    <recommendedName>
        <fullName evidence="8">Malic enzyme</fullName>
    </recommendedName>
</protein>
<feature type="active site" description="Proton acceptor" evidence="5">
    <location>
        <position position="187"/>
    </location>
</feature>
<feature type="binding site" evidence="7">
    <location>
        <position position="283"/>
    </location>
    <ligand>
        <name>a divalent metal cation</name>
        <dbReference type="ChEBI" id="CHEBI:60240"/>
    </ligand>
</feature>
<dbReference type="NCBIfam" id="NF010052">
    <property type="entry name" value="PRK13529.1"/>
    <property type="match status" value="1"/>
</dbReference>
<feature type="binding site" evidence="6">
    <location>
        <position position="169"/>
    </location>
    <ligand>
        <name>(S)-malate</name>
        <dbReference type="ChEBI" id="CHEBI:15589"/>
    </ligand>
</feature>
<evidence type="ECO:0000259" key="9">
    <source>
        <dbReference type="SMART" id="SM00919"/>
    </source>
</evidence>
<feature type="domain" description="Malic enzyme NAD-binding" evidence="9">
    <location>
        <begin position="284"/>
        <end position="537"/>
    </location>
</feature>
<feature type="binding site" evidence="7">
    <location>
        <position position="260"/>
    </location>
    <ligand>
        <name>a divalent metal cation</name>
        <dbReference type="ChEBI" id="CHEBI:60240"/>
    </ligand>
</feature>
<feature type="active site" description="Proton donor" evidence="5">
    <location>
        <position position="116"/>
    </location>
</feature>
<name>A0A6B2EBQ9_9DIPT</name>
<dbReference type="GO" id="GO:0046872">
    <property type="term" value="F:metal ion binding"/>
    <property type="evidence" value="ECO:0007669"/>
    <property type="project" value="UniProtKB-KW"/>
</dbReference>
<dbReference type="PANTHER" id="PTHR23406:SF80">
    <property type="entry name" value="GH17657P-RELATED"/>
    <property type="match status" value="1"/>
</dbReference>
<feature type="domain" description="Malic enzyme N-terminal" evidence="10">
    <location>
        <begin position="93"/>
        <end position="274"/>
    </location>
</feature>
<dbReference type="PRINTS" id="PR00072">
    <property type="entry name" value="MALOXRDTASE"/>
</dbReference>
<proteinExistence type="inferred from homology"/>
<dbReference type="InterPro" id="IPR036291">
    <property type="entry name" value="NAD(P)-bd_dom_sf"/>
</dbReference>
<dbReference type="Gene3D" id="3.40.50.10380">
    <property type="entry name" value="Malic enzyme, N-terminal domain"/>
    <property type="match status" value="1"/>
</dbReference>
<dbReference type="FunFam" id="3.40.50.720:FF:000060">
    <property type="entry name" value="Malic enzyme"/>
    <property type="match status" value="1"/>
</dbReference>
<organism evidence="11">
    <name type="scientific">Phlebotomus kandelakii</name>
    <dbReference type="NCBI Taxonomy" id="1109342"/>
    <lineage>
        <taxon>Eukaryota</taxon>
        <taxon>Metazoa</taxon>
        <taxon>Ecdysozoa</taxon>
        <taxon>Arthropoda</taxon>
        <taxon>Hexapoda</taxon>
        <taxon>Insecta</taxon>
        <taxon>Pterygota</taxon>
        <taxon>Neoptera</taxon>
        <taxon>Endopterygota</taxon>
        <taxon>Diptera</taxon>
        <taxon>Nematocera</taxon>
        <taxon>Psychodoidea</taxon>
        <taxon>Psychodidae</taxon>
        <taxon>Phlebotomus</taxon>
        <taxon>Larroussius</taxon>
    </lineage>
</organism>
<reference evidence="11" key="1">
    <citation type="submission" date="2019-10" db="EMBL/GenBank/DDBJ databases">
        <title>Short sand fly seasons in Tbilisi, Georgia, hinder development of host immunity to saliva of the visceral leishmaniasis vector Phlebotomus kandelakii.</title>
        <authorList>
            <person name="Oliveira F."/>
            <person name="Giorgobiani E."/>
            <person name="Guimaraes-Costa A.B."/>
            <person name="Abdeladhim M."/>
            <person name="Oristian J."/>
            <person name="Tskhvaradze L."/>
            <person name="Tsertsvadze N."/>
            <person name="Zakalashvili M."/>
            <person name="Valenzuela J.G."/>
            <person name="Kamhawi S."/>
        </authorList>
    </citation>
    <scope>NUCLEOTIDE SEQUENCE</scope>
    <source>
        <strain evidence="11">Wild-capture in Tbilisi</strain>
        <tissue evidence="11">Salivary glands</tissue>
    </source>
</reference>
<sequence>MSDYKRVDRLGQWPTGNDDDAGVTGWISGFERLRNGRYNKGLAFTRKERMQLGIHGLLPARVKDDKEQVEHCVILLDRLENELDKFIYLMNLLDRNERLFFQVMQSHTAKIMPLVYTPTVGLACQKYSLIYQWPRGMFITIKDRGHVYEVLKNWPEHDVRAIVVTDGERILGLGDLGANGMGIPVGKLALYTALGGIKPHQCLPVTLDVGTNTQSILDDPLYNGLRQKRVTGQEYDDFIEEFMVAVVRRFGRNCLIQFEDFANANAFRLLDKYRNSYCTFNDDIQGTAAVTVAGILSSLKVTKTRMSDNVVVFQGAGEAALGIANLCCMAMEAEGLSREEAKKRIWLVDSRGLIVKDRPKGGVSGEKIHFAQQHAPIDTLREVVETVKPTILIGAAAIAGAFTPEILEMMGKLNDRPVIFALSNPTAKAECTAADAYKYTDGRVIFASGSPFPPVEHNGKTYHTGQGNNAYIFPGIALGVISAGCLTIPEEIFLISAEKLADLVRDEDYAVGNVYPPIESILESSVKIAVKVMDYAYEKGLATIQPRPENSEGFLKGQLYNLYYPNCFPEVYEWDE</sequence>
<dbReference type="InterPro" id="IPR015884">
    <property type="entry name" value="Malic_enzyme_CS"/>
</dbReference>
<dbReference type="GO" id="GO:0051287">
    <property type="term" value="F:NAD binding"/>
    <property type="evidence" value="ECO:0007669"/>
    <property type="project" value="InterPro"/>
</dbReference>
<dbReference type="PROSITE" id="PS00331">
    <property type="entry name" value="MALIC_ENZYMES"/>
    <property type="match status" value="1"/>
</dbReference>
<dbReference type="SMART" id="SM01274">
    <property type="entry name" value="malic"/>
    <property type="match status" value="1"/>
</dbReference>
<dbReference type="GO" id="GO:0005739">
    <property type="term" value="C:mitochondrion"/>
    <property type="evidence" value="ECO:0007669"/>
    <property type="project" value="TreeGrafter"/>
</dbReference>
<evidence type="ECO:0000313" key="11">
    <source>
        <dbReference type="EMBL" id="NBJ60824.1"/>
    </source>
</evidence>